<dbReference type="KEGG" id="csl:COCSUDRAFT_33603"/>
<feature type="non-terminal residue" evidence="1">
    <location>
        <position position="1"/>
    </location>
</feature>
<evidence type="ECO:0000313" key="1">
    <source>
        <dbReference type="EMBL" id="EIE21986.1"/>
    </source>
</evidence>
<dbReference type="AlphaFoldDB" id="I0YUB7"/>
<comment type="caution">
    <text evidence="1">The sequence shown here is derived from an EMBL/GenBank/DDBJ whole genome shotgun (WGS) entry which is preliminary data.</text>
</comment>
<reference evidence="1 2" key="1">
    <citation type="journal article" date="2012" name="Genome Biol.">
        <title>The genome of the polar eukaryotic microalga coccomyxa subellipsoidea reveals traits of cold adaptation.</title>
        <authorList>
            <person name="Blanc G."/>
            <person name="Agarkova I."/>
            <person name="Grimwood J."/>
            <person name="Kuo A."/>
            <person name="Brueggeman A."/>
            <person name="Dunigan D."/>
            <person name="Gurnon J."/>
            <person name="Ladunga I."/>
            <person name="Lindquist E."/>
            <person name="Lucas S."/>
            <person name="Pangilinan J."/>
            <person name="Proschold T."/>
            <person name="Salamov A."/>
            <person name="Schmutz J."/>
            <person name="Weeks D."/>
            <person name="Yamada T."/>
            <person name="Claverie J.M."/>
            <person name="Grigoriev I."/>
            <person name="Van Etten J."/>
            <person name="Lomsadze A."/>
            <person name="Borodovsky M."/>
        </authorList>
    </citation>
    <scope>NUCLEOTIDE SEQUENCE [LARGE SCALE GENOMIC DNA]</scope>
    <source>
        <strain evidence="1 2">C-169</strain>
    </source>
</reference>
<gene>
    <name evidence="1" type="ORF">COCSUDRAFT_33603</name>
</gene>
<proteinExistence type="predicted"/>
<dbReference type="RefSeq" id="XP_005646530.1">
    <property type="nucleotide sequence ID" value="XM_005646473.1"/>
</dbReference>
<accession>I0YUB7</accession>
<dbReference type="Proteomes" id="UP000007264">
    <property type="component" value="Unassembled WGS sequence"/>
</dbReference>
<protein>
    <submittedName>
        <fullName evidence="1">Uncharacterized protein</fullName>
    </submittedName>
</protein>
<sequence length="74" mass="8137">MGKTASTVQVLLNRCTTLRVCRRLILAPGCKQCPSGIPAVTWRLCRRGAWSASAHVLVPTNVCNQEIGNWIIFV</sequence>
<dbReference type="GeneID" id="17039971"/>
<organism evidence="1 2">
    <name type="scientific">Coccomyxa subellipsoidea (strain C-169)</name>
    <name type="common">Green microalga</name>
    <dbReference type="NCBI Taxonomy" id="574566"/>
    <lineage>
        <taxon>Eukaryota</taxon>
        <taxon>Viridiplantae</taxon>
        <taxon>Chlorophyta</taxon>
        <taxon>core chlorophytes</taxon>
        <taxon>Trebouxiophyceae</taxon>
        <taxon>Trebouxiophyceae incertae sedis</taxon>
        <taxon>Coccomyxaceae</taxon>
        <taxon>Coccomyxa</taxon>
        <taxon>Coccomyxa subellipsoidea</taxon>
    </lineage>
</organism>
<evidence type="ECO:0000313" key="2">
    <source>
        <dbReference type="Proteomes" id="UP000007264"/>
    </source>
</evidence>
<keyword evidence="2" id="KW-1185">Reference proteome</keyword>
<name>I0YUB7_COCSC</name>
<dbReference type="EMBL" id="AGSI01000011">
    <property type="protein sequence ID" value="EIE21986.1"/>
    <property type="molecule type" value="Genomic_DNA"/>
</dbReference>